<sequence>MKKWIVIPSSMIAAVLFCGAVYSANPVKLIVNGTPVAAEVPPQIVEGSTMVPIRAVAEAMGADVKWNEKEQEVTVDYADRSSLEQQVNLLRSAIVPTSAGQAVNGWAEAVKGRNGAVQYALLSSELQRQTRASYEELHWVTGLSSPWVDSFEVTGGLQEGNTSASYDVVFHLKTSTGSAGEGTVKVTLEAKDGKWFVTGLQPGSGADPLDGIVVLP</sequence>
<dbReference type="RefSeq" id="WP_218091096.1">
    <property type="nucleotide sequence ID" value="NZ_CAJVAS010000004.1"/>
</dbReference>
<accession>A0A916JWV9</accession>
<feature type="domain" description="Copper amine oxidase-like N-terminal" evidence="1">
    <location>
        <begin position="31"/>
        <end position="80"/>
    </location>
</feature>
<dbReference type="InterPro" id="IPR012854">
    <property type="entry name" value="Cu_amine_oxidase-like_N"/>
</dbReference>
<dbReference type="EMBL" id="CAJVAS010000004">
    <property type="protein sequence ID" value="CAG7610737.1"/>
    <property type="molecule type" value="Genomic_DNA"/>
</dbReference>
<dbReference type="AlphaFoldDB" id="A0A916JWV9"/>
<keyword evidence="3" id="KW-1185">Reference proteome</keyword>
<dbReference type="Pfam" id="PF07833">
    <property type="entry name" value="Cu_amine_oxidN1"/>
    <property type="match status" value="1"/>
</dbReference>
<reference evidence="2" key="1">
    <citation type="submission" date="2021-06" db="EMBL/GenBank/DDBJ databases">
        <authorList>
            <person name="Criscuolo A."/>
        </authorList>
    </citation>
    <scope>NUCLEOTIDE SEQUENCE</scope>
    <source>
        <strain evidence="2">CIP111600</strain>
    </source>
</reference>
<evidence type="ECO:0000259" key="1">
    <source>
        <dbReference type="Pfam" id="PF07833"/>
    </source>
</evidence>
<evidence type="ECO:0000313" key="3">
    <source>
        <dbReference type="Proteomes" id="UP000693672"/>
    </source>
</evidence>
<organism evidence="2 3">
    <name type="scientific">Paenibacillus solanacearum</name>
    <dbReference type="NCBI Taxonomy" id="2048548"/>
    <lineage>
        <taxon>Bacteria</taxon>
        <taxon>Bacillati</taxon>
        <taxon>Bacillota</taxon>
        <taxon>Bacilli</taxon>
        <taxon>Bacillales</taxon>
        <taxon>Paenibacillaceae</taxon>
        <taxon>Paenibacillus</taxon>
    </lineage>
</organism>
<proteinExistence type="predicted"/>
<gene>
    <name evidence="2" type="ORF">PAESOLCIP111_01280</name>
</gene>
<comment type="caution">
    <text evidence="2">The sequence shown here is derived from an EMBL/GenBank/DDBJ whole genome shotgun (WGS) entry which is preliminary data.</text>
</comment>
<name>A0A916JWV9_9BACL</name>
<protein>
    <recommendedName>
        <fullName evidence="1">Copper amine oxidase-like N-terminal domain-containing protein</fullName>
    </recommendedName>
</protein>
<evidence type="ECO:0000313" key="2">
    <source>
        <dbReference type="EMBL" id="CAG7610737.1"/>
    </source>
</evidence>
<dbReference type="Proteomes" id="UP000693672">
    <property type="component" value="Unassembled WGS sequence"/>
</dbReference>